<gene>
    <name evidence="2" type="ORF">SDC9_97696</name>
</gene>
<dbReference type="EMBL" id="VSSQ01013194">
    <property type="protein sequence ID" value="MPM50950.1"/>
    <property type="molecule type" value="Genomic_DNA"/>
</dbReference>
<feature type="domain" description="Sulfatase N-terminal" evidence="1">
    <location>
        <begin position="125"/>
        <end position="275"/>
    </location>
</feature>
<dbReference type="Pfam" id="PF00884">
    <property type="entry name" value="Sulfatase"/>
    <property type="match status" value="1"/>
</dbReference>
<evidence type="ECO:0000259" key="1">
    <source>
        <dbReference type="Pfam" id="PF00884"/>
    </source>
</evidence>
<dbReference type="SUPFAM" id="SSF53649">
    <property type="entry name" value="Alkaline phosphatase-like"/>
    <property type="match status" value="1"/>
</dbReference>
<dbReference type="GO" id="GO:0016787">
    <property type="term" value="F:hydrolase activity"/>
    <property type="evidence" value="ECO:0007669"/>
    <property type="project" value="UniProtKB-ARBA"/>
</dbReference>
<dbReference type="InterPro" id="IPR000917">
    <property type="entry name" value="Sulfatase_N"/>
</dbReference>
<dbReference type="AlphaFoldDB" id="A0A645ACR5"/>
<protein>
    <recommendedName>
        <fullName evidence="1">Sulfatase N-terminal domain-containing protein</fullName>
    </recommendedName>
</protein>
<comment type="caution">
    <text evidence="2">The sequence shown here is derived from an EMBL/GenBank/DDBJ whole genome shotgun (WGS) entry which is preliminary data.</text>
</comment>
<accession>A0A645ACR5</accession>
<evidence type="ECO:0000313" key="2">
    <source>
        <dbReference type="EMBL" id="MPM50950.1"/>
    </source>
</evidence>
<proteinExistence type="predicted"/>
<dbReference type="PANTHER" id="PTHR10151:SF120">
    <property type="entry name" value="BIS(5'-ADENOSYL)-TRIPHOSPHATASE"/>
    <property type="match status" value="1"/>
</dbReference>
<dbReference type="Gene3D" id="3.40.720.10">
    <property type="entry name" value="Alkaline Phosphatase, subunit A"/>
    <property type="match status" value="1"/>
</dbReference>
<dbReference type="InterPro" id="IPR017850">
    <property type="entry name" value="Alkaline_phosphatase_core_sf"/>
</dbReference>
<sequence>MKKKIIYLIIHCFIFHFVAQAQPKRVILFGIDGLHWEAPQRLKMPVLNELIKQGTYIKQSYVIIPHHPTVGDYSKFNSCSFPNPVLHQGTLFLSPDNKMLQELFSPQQQTAFVVNTTAYKSVGNGFSTLIMDDTLSDAKVVDYAVNILKTQTPVFMRIHLQRAGQRGYDISQSTADKPYYRNIFASNSPYAEAIEAADEQLGRLVAFLKESGMWNETVLIVTSDHGQSRIGWHPLFDEESWKTLLVFVGNGIAEGRVLNYFEHTDLAPTIAGLLGKNWLISDEQAGVFVKEILEGTDPTGYVPRMYTKTINEQIKEYNLLKAKFVLLSETDDYFANFIALLENQTFIEPFYHQDRILNWKEASTINHLIEANEKVLKIMRSKLPSKKLHHTALFLTRKIR</sequence>
<name>A0A645ACR5_9ZZZZ</name>
<reference evidence="2" key="1">
    <citation type="submission" date="2019-08" db="EMBL/GenBank/DDBJ databases">
        <authorList>
            <person name="Kucharzyk K."/>
            <person name="Murdoch R.W."/>
            <person name="Higgins S."/>
            <person name="Loffler F."/>
        </authorList>
    </citation>
    <scope>NUCLEOTIDE SEQUENCE</scope>
</reference>
<organism evidence="2">
    <name type="scientific">bioreactor metagenome</name>
    <dbReference type="NCBI Taxonomy" id="1076179"/>
    <lineage>
        <taxon>unclassified sequences</taxon>
        <taxon>metagenomes</taxon>
        <taxon>ecological metagenomes</taxon>
    </lineage>
</organism>
<dbReference type="PANTHER" id="PTHR10151">
    <property type="entry name" value="ECTONUCLEOTIDE PYROPHOSPHATASE/PHOSPHODIESTERASE"/>
    <property type="match status" value="1"/>
</dbReference>